<reference evidence="2" key="2">
    <citation type="journal article" date="2017" name="BMC Genomics">
        <title>Complete chloroplast genome of Gracilaria firma (Gracilariaceae, Rhodophyta), with discussion on the use of chloroplast phylogenomics in the subclass Rhodymeniophycidae.</title>
        <authorList>
            <person name="Ng P.K."/>
            <person name="Lin S.M."/>
            <person name="Lim P.E."/>
            <person name="Liu L.C."/>
            <person name="Chen C.M."/>
            <person name="Pai T.W."/>
        </authorList>
    </citation>
    <scope>NUCLEOTIDE SEQUENCE</scope>
</reference>
<organism evidence="2">
    <name type="scientific">Gracilaria firma</name>
    <dbReference type="NCBI Taxonomy" id="2510791"/>
    <lineage>
        <taxon>Eukaryota</taxon>
        <taxon>Rhodophyta</taxon>
        <taxon>Florideophyceae</taxon>
        <taxon>Rhodymeniophycidae</taxon>
        <taxon>Gracilariales</taxon>
        <taxon>Gracilariaceae</taxon>
        <taxon>Gracilaria</taxon>
    </lineage>
</organism>
<proteinExistence type="predicted"/>
<dbReference type="InterPro" id="IPR012318">
    <property type="entry name" value="HTH_CRP"/>
</dbReference>
<evidence type="ECO:0000259" key="1">
    <source>
        <dbReference type="PROSITE" id="PS51063"/>
    </source>
</evidence>
<name>A0A1P8D678_9FLOR</name>
<gene>
    <name evidence="2" type="primary">ntcA</name>
</gene>
<dbReference type="Gene3D" id="1.10.10.10">
    <property type="entry name" value="Winged helix-like DNA-binding domain superfamily/Winged helix DNA-binding domain"/>
    <property type="match status" value="1"/>
</dbReference>
<dbReference type="EMBL" id="KX601051">
    <property type="protein sequence ID" value="APR74307.1"/>
    <property type="molecule type" value="Genomic_DNA"/>
</dbReference>
<dbReference type="GO" id="GO:0003677">
    <property type="term" value="F:DNA binding"/>
    <property type="evidence" value="ECO:0007669"/>
    <property type="project" value="InterPro"/>
</dbReference>
<dbReference type="RefSeq" id="YP_009346772.1">
    <property type="nucleotide sequence ID" value="NC_033877.1"/>
</dbReference>
<dbReference type="InterPro" id="IPR036390">
    <property type="entry name" value="WH_DNA-bd_sf"/>
</dbReference>
<evidence type="ECO:0000313" key="2">
    <source>
        <dbReference type="EMBL" id="APR74307.1"/>
    </source>
</evidence>
<dbReference type="GO" id="GO:0006355">
    <property type="term" value="P:regulation of DNA-templated transcription"/>
    <property type="evidence" value="ECO:0007669"/>
    <property type="project" value="InterPro"/>
</dbReference>
<sequence length="220" mass="26439">MSNRWIQLFFESEVPFYLYKLYKGDAFIFKLYTKYKPSIILFYGTVYIMKVFTNGDSVFVAILTHNSIIDFSFSSFDSNYIYYKVIALESSYFIKFCWLDYITSFKYLSSVIKPIDLFRYTLYQYENSSYILSHKSTKYRVVQLLLFFCREFGILKNNYIIIPFEISQKTISYITGSNPTTVNKVIRYLVNRFFVKYIIKNRILICYFSLLVYLQDNKII</sequence>
<feature type="domain" description="HTH crp-type" evidence="1">
    <location>
        <begin position="135"/>
        <end position="209"/>
    </location>
</feature>
<reference evidence="2" key="1">
    <citation type="submission" date="2016-07" db="EMBL/GenBank/DDBJ databases">
        <authorList>
            <person name="Ng P.-K."/>
            <person name="Lin S.-M."/>
        </authorList>
    </citation>
    <scope>NUCLEOTIDE SEQUENCE</scope>
</reference>
<dbReference type="PROSITE" id="PS51063">
    <property type="entry name" value="HTH_CRP_2"/>
    <property type="match status" value="1"/>
</dbReference>
<dbReference type="AlphaFoldDB" id="A0A1P8D678"/>
<geneLocation type="plastid" evidence="2"/>
<protein>
    <submittedName>
        <fullName evidence="2">Global nitrogen transcriptional regulator</fullName>
    </submittedName>
</protein>
<dbReference type="SUPFAM" id="SSF46785">
    <property type="entry name" value="Winged helix' DNA-binding domain"/>
    <property type="match status" value="1"/>
</dbReference>
<dbReference type="InterPro" id="IPR036388">
    <property type="entry name" value="WH-like_DNA-bd_sf"/>
</dbReference>
<keyword evidence="2" id="KW-0934">Plastid</keyword>
<accession>A0A1P8D678</accession>
<dbReference type="GeneID" id="31080592"/>